<dbReference type="EMBL" id="KN120802">
    <property type="protein sequence ID" value="KFO37563.1"/>
    <property type="molecule type" value="Genomic_DNA"/>
</dbReference>
<evidence type="ECO:0000313" key="2">
    <source>
        <dbReference type="Proteomes" id="UP000028990"/>
    </source>
</evidence>
<evidence type="ECO:0000313" key="1">
    <source>
        <dbReference type="EMBL" id="KFO37563.1"/>
    </source>
</evidence>
<dbReference type="AlphaFoldDB" id="A0A091E4B5"/>
<sequence length="196" mass="21556">MEECGGSGCTRGRKDAAKGLELTAESVSGGRWVYDERLKVWAEARRPAMRRYTGSEERTNIGSGRSGALAEIKFSVFVDGGDDIDENNEKADCVQLSLTDLGASRIPKPPARIGWHKLSDGVEQIHWFPQLFSLCLYPCCYSKCGAALGGPEHQCELWKLRPAPGPLRLIHRESPGATLRNLLHLSDKLDGFMGNL</sequence>
<keyword evidence="2" id="KW-1185">Reference proteome</keyword>
<organism evidence="1 2">
    <name type="scientific">Fukomys damarensis</name>
    <name type="common">Damaraland mole rat</name>
    <name type="synonym">Cryptomys damarensis</name>
    <dbReference type="NCBI Taxonomy" id="885580"/>
    <lineage>
        <taxon>Eukaryota</taxon>
        <taxon>Metazoa</taxon>
        <taxon>Chordata</taxon>
        <taxon>Craniata</taxon>
        <taxon>Vertebrata</taxon>
        <taxon>Euteleostomi</taxon>
        <taxon>Mammalia</taxon>
        <taxon>Eutheria</taxon>
        <taxon>Euarchontoglires</taxon>
        <taxon>Glires</taxon>
        <taxon>Rodentia</taxon>
        <taxon>Hystricomorpha</taxon>
        <taxon>Bathyergidae</taxon>
        <taxon>Fukomys</taxon>
    </lineage>
</organism>
<reference evidence="1 2" key="1">
    <citation type="submission" date="2013-11" db="EMBL/GenBank/DDBJ databases">
        <title>The Damaraland mole rat (Fukomys damarensis) genome and evolution of African mole rats.</title>
        <authorList>
            <person name="Gladyshev V.N."/>
            <person name="Fang X."/>
        </authorList>
    </citation>
    <scope>NUCLEOTIDE SEQUENCE [LARGE SCALE GENOMIC DNA]</scope>
    <source>
        <tissue evidence="1">Liver</tissue>
    </source>
</reference>
<proteinExistence type="predicted"/>
<name>A0A091E4B5_FUKDA</name>
<gene>
    <name evidence="1" type="ORF">H920_01048</name>
</gene>
<protein>
    <submittedName>
        <fullName evidence="1">Uncharacterized protein</fullName>
    </submittedName>
</protein>
<dbReference type="Proteomes" id="UP000028990">
    <property type="component" value="Unassembled WGS sequence"/>
</dbReference>
<accession>A0A091E4B5</accession>